<evidence type="ECO:0000313" key="2">
    <source>
        <dbReference type="Proteomes" id="UP000276437"/>
    </source>
</evidence>
<proteinExistence type="predicted"/>
<keyword evidence="2" id="KW-1185">Reference proteome</keyword>
<dbReference type="KEGG" id="mana:MAMMFC1_01756"/>
<dbReference type="RefSeq" id="WP_126308152.1">
    <property type="nucleotide sequence ID" value="NZ_AP018449.1"/>
</dbReference>
<organism evidence="1 2">
    <name type="scientific">Methylomusa anaerophila</name>
    <dbReference type="NCBI Taxonomy" id="1930071"/>
    <lineage>
        <taxon>Bacteria</taxon>
        <taxon>Bacillati</taxon>
        <taxon>Bacillota</taxon>
        <taxon>Negativicutes</taxon>
        <taxon>Selenomonadales</taxon>
        <taxon>Sporomusaceae</taxon>
        <taxon>Methylomusa</taxon>
    </lineage>
</organism>
<dbReference type="Proteomes" id="UP000276437">
    <property type="component" value="Chromosome"/>
</dbReference>
<sequence>MKQNLKNILTGGTMQPGDFEYDWQEFANNRQKLLKEKILTDKLSGEYINCSIVFNEVLEQVDNNDLTDLIRNVAITRESIANYIHYNHGFLDGLKLALSLRY</sequence>
<dbReference type="AlphaFoldDB" id="A0A348AJ40"/>
<protein>
    <submittedName>
        <fullName evidence="1">Uncharacterized protein</fullName>
    </submittedName>
</protein>
<gene>
    <name evidence="1" type="ORF">MAMMFC1_01756</name>
</gene>
<accession>A0A348AJ40</accession>
<evidence type="ECO:0000313" key="1">
    <source>
        <dbReference type="EMBL" id="BBB91088.1"/>
    </source>
</evidence>
<name>A0A348AJ40_9FIRM</name>
<dbReference type="EMBL" id="AP018449">
    <property type="protein sequence ID" value="BBB91088.1"/>
    <property type="molecule type" value="Genomic_DNA"/>
</dbReference>
<dbReference type="OrthoDB" id="1684540at2"/>
<reference evidence="1 2" key="1">
    <citation type="journal article" date="2018" name="Int. J. Syst. Evol. Microbiol.">
        <title>Methylomusa anaerophila gen. nov., sp. nov., an anaerobic methanol-utilizing bacterium isolated from a microbial fuel cell.</title>
        <authorList>
            <person name="Amano N."/>
            <person name="Yamamuro A."/>
            <person name="Miyahara M."/>
            <person name="Kouzuma A."/>
            <person name="Abe T."/>
            <person name="Watanabe K."/>
        </authorList>
    </citation>
    <scope>NUCLEOTIDE SEQUENCE [LARGE SCALE GENOMIC DNA]</scope>
    <source>
        <strain evidence="1 2">MMFC1</strain>
    </source>
</reference>